<keyword evidence="4" id="KW-0812">Transmembrane</keyword>
<evidence type="ECO:0000313" key="5">
    <source>
        <dbReference type="EMBL" id="KFE69575.1"/>
    </source>
</evidence>
<name>A0A085WPG2_9BACT</name>
<evidence type="ECO:0000256" key="2">
    <source>
        <dbReference type="ARBA" id="ARBA00023054"/>
    </source>
</evidence>
<gene>
    <name evidence="5" type="ORF">DB31_6550</name>
</gene>
<dbReference type="STRING" id="394096.DB31_6550"/>
<dbReference type="PANTHER" id="PTHR32347">
    <property type="entry name" value="EFFLUX SYSTEM COMPONENT YKNX-RELATED"/>
    <property type="match status" value="1"/>
</dbReference>
<organism evidence="5 6">
    <name type="scientific">Hyalangium minutum</name>
    <dbReference type="NCBI Taxonomy" id="394096"/>
    <lineage>
        <taxon>Bacteria</taxon>
        <taxon>Pseudomonadati</taxon>
        <taxon>Myxococcota</taxon>
        <taxon>Myxococcia</taxon>
        <taxon>Myxococcales</taxon>
        <taxon>Cystobacterineae</taxon>
        <taxon>Archangiaceae</taxon>
        <taxon>Hyalangium</taxon>
    </lineage>
</organism>
<dbReference type="Gene3D" id="2.40.30.170">
    <property type="match status" value="1"/>
</dbReference>
<comment type="caution">
    <text evidence="5">The sequence shown here is derived from an EMBL/GenBank/DDBJ whole genome shotgun (WGS) entry which is preliminary data.</text>
</comment>
<feature type="coiled-coil region" evidence="3">
    <location>
        <begin position="120"/>
        <end position="147"/>
    </location>
</feature>
<dbReference type="InterPro" id="IPR050465">
    <property type="entry name" value="UPF0194_transport"/>
</dbReference>
<comment type="subcellular location">
    <subcellularLocation>
        <location evidence="1">Cell envelope</location>
    </subcellularLocation>
</comment>
<evidence type="ECO:0000313" key="6">
    <source>
        <dbReference type="Proteomes" id="UP000028725"/>
    </source>
</evidence>
<dbReference type="AlphaFoldDB" id="A0A085WPG2"/>
<proteinExistence type="predicted"/>
<keyword evidence="4" id="KW-0472">Membrane</keyword>
<dbReference type="Proteomes" id="UP000028725">
    <property type="component" value="Unassembled WGS sequence"/>
</dbReference>
<feature type="transmembrane region" description="Helical" evidence="4">
    <location>
        <begin position="30"/>
        <end position="50"/>
    </location>
</feature>
<dbReference type="SUPFAM" id="SSF111369">
    <property type="entry name" value="HlyD-like secretion proteins"/>
    <property type="match status" value="1"/>
</dbReference>
<dbReference type="PATRIC" id="fig|394096.3.peg.2650"/>
<dbReference type="GO" id="GO:0030313">
    <property type="term" value="C:cell envelope"/>
    <property type="evidence" value="ECO:0007669"/>
    <property type="project" value="UniProtKB-SubCell"/>
</dbReference>
<keyword evidence="4" id="KW-1133">Transmembrane helix</keyword>
<accession>A0A085WPG2</accession>
<reference evidence="5 6" key="1">
    <citation type="submission" date="2014-04" db="EMBL/GenBank/DDBJ databases">
        <title>Genome assembly of Hyalangium minutum DSM 14724.</title>
        <authorList>
            <person name="Sharma G."/>
            <person name="Subramanian S."/>
        </authorList>
    </citation>
    <scope>NUCLEOTIDE SEQUENCE [LARGE SCALE GENOMIC DNA]</scope>
    <source>
        <strain evidence="5 6">DSM 14724</strain>
    </source>
</reference>
<dbReference type="EMBL" id="JMCB01000004">
    <property type="protein sequence ID" value="KFE69575.1"/>
    <property type="molecule type" value="Genomic_DNA"/>
</dbReference>
<keyword evidence="2 3" id="KW-0175">Coiled coil</keyword>
<keyword evidence="6" id="KW-1185">Reference proteome</keyword>
<sequence>MESSSALAQHSLKELAVDIPRTRKPNRKPWIFGTVGVVALAAVTLGLSQLRAAAPTVERGSVWLDSVKRGPMLRQVKGAGTLVPEYIRWLTADTAGRVERIHVRPGAPVQADTLLLELSNPDVQLQALEAERQLASAEAELIALRTTLETQRISQEAALATLQAESSNAGRQAQATVALLDRSFVPTLEAQQTREKAGELSTRLELERRRLAVLNASTKEQLAAQQGQIERLKAVARFRRTQVESMQVKAGETGVLTELPLELGQWVTPGTVLAKVVKPERLKAELRIAETQARDIQVGQRAQVDTRNGVVEGTVSRVAPAASQGTVRVEVTLPDELPKGARPDLTVEGTVELERLGDVLFVGRPAGAQPNSTMSLFRLMPGSDEAVRIPVQLGRGSVNSIEVVQGLTEGDQVVLSDMTVWDAVDRVRVR</sequence>
<dbReference type="PANTHER" id="PTHR32347:SF23">
    <property type="entry name" value="BLL5650 PROTEIN"/>
    <property type="match status" value="1"/>
</dbReference>
<dbReference type="Gene3D" id="2.40.420.20">
    <property type="match status" value="1"/>
</dbReference>
<dbReference type="Gene3D" id="2.40.50.100">
    <property type="match status" value="1"/>
</dbReference>
<protein>
    <submittedName>
        <fullName evidence="5">Efflux transporter, RND family, MFP subunit protein</fullName>
    </submittedName>
</protein>
<dbReference type="Gene3D" id="1.10.287.470">
    <property type="entry name" value="Helix hairpin bin"/>
    <property type="match status" value="1"/>
</dbReference>
<evidence type="ECO:0000256" key="3">
    <source>
        <dbReference type="SAM" id="Coils"/>
    </source>
</evidence>
<evidence type="ECO:0000256" key="4">
    <source>
        <dbReference type="SAM" id="Phobius"/>
    </source>
</evidence>
<evidence type="ECO:0000256" key="1">
    <source>
        <dbReference type="ARBA" id="ARBA00004196"/>
    </source>
</evidence>